<evidence type="ECO:0000313" key="9">
    <source>
        <dbReference type="Proteomes" id="UP001206572"/>
    </source>
</evidence>
<feature type="domain" description="Response regulatory" evidence="7">
    <location>
        <begin position="190"/>
        <end position="305"/>
    </location>
</feature>
<evidence type="ECO:0000256" key="4">
    <source>
        <dbReference type="PROSITE-ProRule" id="PRU00169"/>
    </source>
</evidence>
<dbReference type="RefSeq" id="WP_258827017.1">
    <property type="nucleotide sequence ID" value="NZ_JANUHA010000003.1"/>
</dbReference>
<evidence type="ECO:0000256" key="5">
    <source>
        <dbReference type="SAM" id="MobiDB-lite"/>
    </source>
</evidence>
<evidence type="ECO:0000313" key="8">
    <source>
        <dbReference type="EMBL" id="MCS0595980.1"/>
    </source>
</evidence>
<feature type="domain" description="Histidine kinase" evidence="6">
    <location>
        <begin position="334"/>
        <end position="541"/>
    </location>
</feature>
<comment type="caution">
    <text evidence="8">The sequence shown here is derived from an EMBL/GenBank/DDBJ whole genome shotgun (WGS) entry which is preliminary data.</text>
</comment>
<dbReference type="CDD" id="cd00082">
    <property type="entry name" value="HisKA"/>
    <property type="match status" value="1"/>
</dbReference>
<feature type="compositionally biased region" description="Pro residues" evidence="5">
    <location>
        <begin position="147"/>
        <end position="164"/>
    </location>
</feature>
<dbReference type="SMART" id="SM00387">
    <property type="entry name" value="HATPase_c"/>
    <property type="match status" value="1"/>
</dbReference>
<dbReference type="PROSITE" id="PS50110">
    <property type="entry name" value="RESPONSE_REGULATORY"/>
    <property type="match status" value="2"/>
</dbReference>
<gene>
    <name evidence="8" type="ORF">NX780_06415</name>
</gene>
<evidence type="ECO:0000256" key="3">
    <source>
        <dbReference type="ARBA" id="ARBA00022553"/>
    </source>
</evidence>
<dbReference type="SUPFAM" id="SSF52172">
    <property type="entry name" value="CheY-like"/>
    <property type="match status" value="2"/>
</dbReference>
<dbReference type="InterPro" id="IPR001789">
    <property type="entry name" value="Sig_transdc_resp-reg_receiver"/>
</dbReference>
<dbReference type="InterPro" id="IPR003661">
    <property type="entry name" value="HisK_dim/P_dom"/>
</dbReference>
<protein>
    <recommendedName>
        <fullName evidence="2">histidine kinase</fullName>
        <ecNumber evidence="2">2.7.13.3</ecNumber>
    </recommendedName>
</protein>
<dbReference type="Gene3D" id="3.30.565.10">
    <property type="entry name" value="Histidine kinase-like ATPase, C-terminal domain"/>
    <property type="match status" value="1"/>
</dbReference>
<evidence type="ECO:0000256" key="1">
    <source>
        <dbReference type="ARBA" id="ARBA00000085"/>
    </source>
</evidence>
<feature type="region of interest" description="Disordered" evidence="5">
    <location>
        <begin position="134"/>
        <end position="164"/>
    </location>
</feature>
<feature type="domain" description="Response regulatory" evidence="7">
    <location>
        <begin position="6"/>
        <end position="123"/>
    </location>
</feature>
<dbReference type="InterPro" id="IPR005467">
    <property type="entry name" value="His_kinase_dom"/>
</dbReference>
<dbReference type="Proteomes" id="UP001206572">
    <property type="component" value="Unassembled WGS sequence"/>
</dbReference>
<dbReference type="EMBL" id="JANUHA010000003">
    <property type="protein sequence ID" value="MCS0595980.1"/>
    <property type="molecule type" value="Genomic_DNA"/>
</dbReference>
<dbReference type="Gene3D" id="1.10.287.130">
    <property type="match status" value="1"/>
</dbReference>
<dbReference type="InterPro" id="IPR011006">
    <property type="entry name" value="CheY-like_superfamily"/>
</dbReference>
<dbReference type="Pfam" id="PF02518">
    <property type="entry name" value="HATPase_c"/>
    <property type="match status" value="1"/>
</dbReference>
<keyword evidence="9" id="KW-1185">Reference proteome</keyword>
<organism evidence="8 9">
    <name type="scientific">Massilia agri</name>
    <dbReference type="NCBI Taxonomy" id="1886785"/>
    <lineage>
        <taxon>Bacteria</taxon>
        <taxon>Pseudomonadati</taxon>
        <taxon>Pseudomonadota</taxon>
        <taxon>Betaproteobacteria</taxon>
        <taxon>Burkholderiales</taxon>
        <taxon>Oxalobacteraceae</taxon>
        <taxon>Telluria group</taxon>
        <taxon>Massilia</taxon>
    </lineage>
</organism>
<feature type="modified residue" description="4-aspartylphosphate" evidence="4">
    <location>
        <position position="238"/>
    </location>
</feature>
<dbReference type="Gene3D" id="3.40.50.2300">
    <property type="match status" value="2"/>
</dbReference>
<dbReference type="PANTHER" id="PTHR43547">
    <property type="entry name" value="TWO-COMPONENT HISTIDINE KINASE"/>
    <property type="match status" value="1"/>
</dbReference>
<name>A0ABT2AIY6_9BURK</name>
<dbReference type="PANTHER" id="PTHR43547:SF2">
    <property type="entry name" value="HYBRID SIGNAL TRANSDUCTION HISTIDINE KINASE C"/>
    <property type="match status" value="1"/>
</dbReference>
<reference evidence="8 9" key="1">
    <citation type="submission" date="2022-08" db="EMBL/GenBank/DDBJ databases">
        <title>Reclassification of Massilia species as members of the genera Telluria, Duganella, Pseudoduganella, Mokoshia gen. nov. and Zemynaea gen. nov. using orthogonal and non-orthogonal genome-based approaches.</title>
        <authorList>
            <person name="Bowman J.P."/>
        </authorList>
    </citation>
    <scope>NUCLEOTIDE SEQUENCE [LARGE SCALE GENOMIC DNA]</scope>
    <source>
        <strain evidence="8 9">JCM 31661</strain>
    </source>
</reference>
<dbReference type="InterPro" id="IPR036097">
    <property type="entry name" value="HisK_dim/P_sf"/>
</dbReference>
<dbReference type="PROSITE" id="PS50109">
    <property type="entry name" value="HIS_KIN"/>
    <property type="match status" value="1"/>
</dbReference>
<dbReference type="Pfam" id="PF00512">
    <property type="entry name" value="HisKA"/>
    <property type="match status" value="1"/>
</dbReference>
<dbReference type="SUPFAM" id="SSF47384">
    <property type="entry name" value="Homodimeric domain of signal transducing histidine kinase"/>
    <property type="match status" value="1"/>
</dbReference>
<keyword evidence="3 4" id="KW-0597">Phosphoprotein</keyword>
<sequence>MDKSAAILIVDDYLLIRTHVRQVLAELGFLNVFQADNGKTAQDLMRKQQIDIVVGDWGMPVMSGIDLLKWMRADHRYGNTPFMMLTAEANPQSVRTALQAGVNAYMIKPFTVHSFASKFMNMLGVTLETAPSPFARPATPAQRPAAPAAPAPRAPAPAPAPAPAAAPALLPESNVIGLDAPIGERVKKSTVLIVDDIPTNIEVLAGVLKDEYAIKVAISGKKALEIADAFHIDLILLDIMMPTMDGFETCRQLKANPKTAHIPIIFLSARDGTEDVVAGLRLGAVDYVSKPADPTILKARLSAHLLLATAMQDIKRQNELLIENARLREDVERITRHDLKSPIAVALHGSQALLVGPLTEAQREQAHMIETAAENALEMINRTLDVYKMEQGTYQAALQMFDLGEMLGRVCQHAAIACGSSDVTVQYEAPDDVVCLGEPLLCYSMFNNVLKNAIEASPPGGRVSVYIAPGYGNLHVMIDNAGEVPPAARAHFFEKYAASSKIGGNGLGTYSIRLMAEVQGGSVSMDTGHGRTRLTITLPCP</sequence>
<dbReference type="InterPro" id="IPR036890">
    <property type="entry name" value="HATPase_C_sf"/>
</dbReference>
<dbReference type="InterPro" id="IPR003594">
    <property type="entry name" value="HATPase_dom"/>
</dbReference>
<feature type="compositionally biased region" description="Low complexity" evidence="5">
    <location>
        <begin position="135"/>
        <end position="146"/>
    </location>
</feature>
<evidence type="ECO:0000259" key="7">
    <source>
        <dbReference type="PROSITE" id="PS50110"/>
    </source>
</evidence>
<dbReference type="EC" id="2.7.13.3" evidence="2"/>
<evidence type="ECO:0000256" key="2">
    <source>
        <dbReference type="ARBA" id="ARBA00012438"/>
    </source>
</evidence>
<dbReference type="SUPFAM" id="SSF55874">
    <property type="entry name" value="ATPase domain of HSP90 chaperone/DNA topoisomerase II/histidine kinase"/>
    <property type="match status" value="1"/>
</dbReference>
<dbReference type="Pfam" id="PF00072">
    <property type="entry name" value="Response_reg"/>
    <property type="match status" value="2"/>
</dbReference>
<evidence type="ECO:0000259" key="6">
    <source>
        <dbReference type="PROSITE" id="PS50109"/>
    </source>
</evidence>
<proteinExistence type="predicted"/>
<accession>A0ABT2AIY6</accession>
<dbReference type="CDD" id="cd19920">
    <property type="entry name" value="REC_PA4781-like"/>
    <property type="match status" value="1"/>
</dbReference>
<feature type="modified residue" description="4-aspartylphosphate" evidence="4">
    <location>
        <position position="56"/>
    </location>
</feature>
<dbReference type="SMART" id="SM00448">
    <property type="entry name" value="REC"/>
    <property type="match status" value="2"/>
</dbReference>
<dbReference type="SMART" id="SM00388">
    <property type="entry name" value="HisKA"/>
    <property type="match status" value="1"/>
</dbReference>
<comment type="catalytic activity">
    <reaction evidence="1">
        <text>ATP + protein L-histidine = ADP + protein N-phospho-L-histidine.</text>
        <dbReference type="EC" id="2.7.13.3"/>
    </reaction>
</comment>